<evidence type="ECO:0008006" key="2">
    <source>
        <dbReference type="Google" id="ProtNLM"/>
    </source>
</evidence>
<dbReference type="AlphaFoldDB" id="E6QIS2"/>
<gene>
    <name evidence="1" type="ORF">CARN6_0453</name>
</gene>
<name>E6QIS2_9ZZZZ</name>
<organism evidence="1">
    <name type="scientific">mine drainage metagenome</name>
    <dbReference type="NCBI Taxonomy" id="410659"/>
    <lineage>
        <taxon>unclassified sequences</taxon>
        <taxon>metagenomes</taxon>
        <taxon>ecological metagenomes</taxon>
    </lineage>
</organism>
<sequence length="145" mass="15528">MPLLGQQSTPAPATPAVTGCNLVLHVDHLRNSRGKVGTAIYNSPTGWPENTEKALLHGPSDIVSTANGLASTKVWENLPPGDYAVVAIHDENSNHKLDKNFFGIPTEGFGFANNPHVGLTAPRFQAAIVHLACPSTETTIHIQYR</sequence>
<reference evidence="1" key="1">
    <citation type="submission" date="2009-10" db="EMBL/GenBank/DDBJ databases">
        <title>Diversity of trophic interactions inside an arsenic-rich microbial ecosystem.</title>
        <authorList>
            <person name="Bertin P.N."/>
            <person name="Heinrich-Salmeron A."/>
            <person name="Pelletier E."/>
            <person name="Goulhen-Chollet F."/>
            <person name="Arsene-Ploetze F."/>
            <person name="Gallien S."/>
            <person name="Calteau A."/>
            <person name="Vallenet D."/>
            <person name="Casiot C."/>
            <person name="Chane-Woon-Ming B."/>
            <person name="Giloteaux L."/>
            <person name="Barakat M."/>
            <person name="Bonnefoy V."/>
            <person name="Bruneel O."/>
            <person name="Chandler M."/>
            <person name="Cleiss J."/>
            <person name="Duran R."/>
            <person name="Elbaz-Poulichet F."/>
            <person name="Fonknechten N."/>
            <person name="Lauga B."/>
            <person name="Mornico D."/>
            <person name="Ortet P."/>
            <person name="Schaeffer C."/>
            <person name="Siguier P."/>
            <person name="Alexander Thil Smith A."/>
            <person name="Van Dorsselaer A."/>
            <person name="Weissenbach J."/>
            <person name="Medigue C."/>
            <person name="Le Paslier D."/>
        </authorList>
    </citation>
    <scope>NUCLEOTIDE SEQUENCE</scope>
</reference>
<accession>E6QIS2</accession>
<evidence type="ECO:0000313" key="1">
    <source>
        <dbReference type="EMBL" id="CBI07138.1"/>
    </source>
</evidence>
<dbReference type="EMBL" id="CABQ01000067">
    <property type="protein sequence ID" value="CBI07138.1"/>
    <property type="molecule type" value="Genomic_DNA"/>
</dbReference>
<proteinExistence type="predicted"/>
<protein>
    <recommendedName>
        <fullName evidence="2">DUF2141 domain-containing protein</fullName>
    </recommendedName>
</protein>
<dbReference type="Pfam" id="PF09912">
    <property type="entry name" value="DUF2141"/>
    <property type="match status" value="1"/>
</dbReference>
<comment type="caution">
    <text evidence="1">The sequence shown here is derived from an EMBL/GenBank/DDBJ whole genome shotgun (WGS) entry which is preliminary data.</text>
</comment>
<dbReference type="InterPro" id="IPR018673">
    <property type="entry name" value="DUF2141"/>
</dbReference>